<keyword evidence="1" id="KW-0472">Membrane</keyword>
<sequence length="134" mass="13405">MWAAFAILSRRWAVPPLAGVAIISVLSAAVYAPLHLATAGVGGLLAQSPATLLQQAVVQGLLSGVLAVFAFGRAVELLGAARAAALPALVPVVATLAGIPIAGELPTLFQIAGLAVVTAGLLVTQTRPDPRQGD</sequence>
<keyword evidence="1" id="KW-1133">Transmembrane helix</keyword>
<reference evidence="3 4" key="1">
    <citation type="submission" date="2017-09" db="EMBL/GenBank/DDBJ databases">
        <title>Sphingomonas ginsenosidimutans KACC 14949, whole genome shotgun sequence.</title>
        <authorList>
            <person name="Feng G."/>
            <person name="Zhu H."/>
        </authorList>
    </citation>
    <scope>NUCLEOTIDE SEQUENCE [LARGE SCALE GENOMIC DNA]</scope>
    <source>
        <strain evidence="3 4">KACC 14949</strain>
    </source>
</reference>
<feature type="transmembrane region" description="Helical" evidence="1">
    <location>
        <begin position="52"/>
        <end position="71"/>
    </location>
</feature>
<dbReference type="EMBL" id="NWVD01000002">
    <property type="protein sequence ID" value="PCG09908.1"/>
    <property type="molecule type" value="Genomic_DNA"/>
</dbReference>
<feature type="transmembrane region" description="Helical" evidence="1">
    <location>
        <begin position="12"/>
        <end position="32"/>
    </location>
</feature>
<dbReference type="InterPro" id="IPR037185">
    <property type="entry name" value="EmrE-like"/>
</dbReference>
<feature type="transmembrane region" description="Helical" evidence="1">
    <location>
        <begin position="83"/>
        <end position="102"/>
    </location>
</feature>
<dbReference type="AlphaFoldDB" id="A0A2A4I1V8"/>
<dbReference type="GO" id="GO:0016020">
    <property type="term" value="C:membrane"/>
    <property type="evidence" value="ECO:0007669"/>
    <property type="project" value="InterPro"/>
</dbReference>
<evidence type="ECO:0000259" key="2">
    <source>
        <dbReference type="Pfam" id="PF00892"/>
    </source>
</evidence>
<dbReference type="SUPFAM" id="SSF103481">
    <property type="entry name" value="Multidrug resistance efflux transporter EmrE"/>
    <property type="match status" value="1"/>
</dbReference>
<keyword evidence="1" id="KW-0812">Transmembrane</keyword>
<keyword evidence="4" id="KW-1185">Reference proteome</keyword>
<feature type="domain" description="EamA" evidence="2">
    <location>
        <begin position="1"/>
        <end position="124"/>
    </location>
</feature>
<dbReference type="Pfam" id="PF00892">
    <property type="entry name" value="EamA"/>
    <property type="match status" value="1"/>
</dbReference>
<protein>
    <recommendedName>
        <fullName evidence="2">EamA domain-containing protein</fullName>
    </recommendedName>
</protein>
<evidence type="ECO:0000313" key="3">
    <source>
        <dbReference type="EMBL" id="PCG09908.1"/>
    </source>
</evidence>
<organism evidence="3 4">
    <name type="scientific">Sphingomonas ginsenosidimutans</name>
    <dbReference type="NCBI Taxonomy" id="862134"/>
    <lineage>
        <taxon>Bacteria</taxon>
        <taxon>Pseudomonadati</taxon>
        <taxon>Pseudomonadota</taxon>
        <taxon>Alphaproteobacteria</taxon>
        <taxon>Sphingomonadales</taxon>
        <taxon>Sphingomonadaceae</taxon>
        <taxon>Sphingomonas</taxon>
    </lineage>
</organism>
<name>A0A2A4I1V8_9SPHN</name>
<proteinExistence type="predicted"/>
<accession>A0A2A4I1V8</accession>
<feature type="transmembrane region" description="Helical" evidence="1">
    <location>
        <begin position="108"/>
        <end position="124"/>
    </location>
</feature>
<comment type="caution">
    <text evidence="3">The sequence shown here is derived from an EMBL/GenBank/DDBJ whole genome shotgun (WGS) entry which is preliminary data.</text>
</comment>
<dbReference type="Proteomes" id="UP000218784">
    <property type="component" value="Unassembled WGS sequence"/>
</dbReference>
<evidence type="ECO:0000313" key="4">
    <source>
        <dbReference type="Proteomes" id="UP000218784"/>
    </source>
</evidence>
<dbReference type="InterPro" id="IPR000620">
    <property type="entry name" value="EamA_dom"/>
</dbReference>
<gene>
    <name evidence="3" type="ORF">COA17_08230</name>
</gene>
<evidence type="ECO:0000256" key="1">
    <source>
        <dbReference type="SAM" id="Phobius"/>
    </source>
</evidence>